<protein>
    <recommendedName>
        <fullName evidence="4">lipopolysaccharide heptosyltransferase II</fullName>
        <ecNumber evidence="4">2.4.99.24</ecNumber>
    </recommendedName>
</protein>
<name>A0ABU6J7D4_9BURK</name>
<comment type="catalytic activity">
    <reaction evidence="5">
        <text>an L-alpha-D-Hep-(1-&gt;5)-[alpha-Kdo-(2-&gt;4)]-alpha-Kdo-(2-&gt;6)-lipid A + ADP-L-glycero-beta-D-manno-heptose = an L-alpha-D-Hep-(1-&gt;3)-L-alpha-D-Hep-(1-&gt;5)-[alpha-Kdo-(2-&gt;4)]-alpha-Kdo-(2-&gt;6)-lipid A + ADP + H(+)</text>
        <dbReference type="Rhea" id="RHEA:74071"/>
        <dbReference type="ChEBI" id="CHEBI:15378"/>
        <dbReference type="ChEBI" id="CHEBI:61506"/>
        <dbReference type="ChEBI" id="CHEBI:193068"/>
        <dbReference type="ChEBI" id="CHEBI:193069"/>
        <dbReference type="ChEBI" id="CHEBI:456216"/>
        <dbReference type="EC" id="2.4.99.24"/>
    </reaction>
</comment>
<dbReference type="CDD" id="cd03789">
    <property type="entry name" value="GT9_LPS_heptosyltransferase"/>
    <property type="match status" value="1"/>
</dbReference>
<dbReference type="PANTHER" id="PTHR30160">
    <property type="entry name" value="TETRAACYLDISACCHARIDE 4'-KINASE-RELATED"/>
    <property type="match status" value="1"/>
</dbReference>
<evidence type="ECO:0000256" key="2">
    <source>
        <dbReference type="ARBA" id="ARBA00022679"/>
    </source>
</evidence>
<evidence type="ECO:0000313" key="7">
    <source>
        <dbReference type="Proteomes" id="UP001352263"/>
    </source>
</evidence>
<comment type="similarity">
    <text evidence="3">Belongs to the glycosyltransferase 9 family.</text>
</comment>
<keyword evidence="7" id="KW-1185">Reference proteome</keyword>
<dbReference type="RefSeq" id="WP_326506260.1">
    <property type="nucleotide sequence ID" value="NZ_JAWIIV010000007.1"/>
</dbReference>
<dbReference type="Proteomes" id="UP001352263">
    <property type="component" value="Unassembled WGS sequence"/>
</dbReference>
<evidence type="ECO:0000256" key="4">
    <source>
        <dbReference type="ARBA" id="ARBA00044042"/>
    </source>
</evidence>
<dbReference type="SUPFAM" id="SSF53756">
    <property type="entry name" value="UDP-Glycosyltransferase/glycogen phosphorylase"/>
    <property type="match status" value="1"/>
</dbReference>
<evidence type="ECO:0000256" key="3">
    <source>
        <dbReference type="ARBA" id="ARBA00043995"/>
    </source>
</evidence>
<dbReference type="PANTHER" id="PTHR30160:SF1">
    <property type="entry name" value="LIPOPOLYSACCHARIDE 1,2-N-ACETYLGLUCOSAMINETRANSFERASE-RELATED"/>
    <property type="match status" value="1"/>
</dbReference>
<organism evidence="6 7">
    <name type="scientific">Noviherbaspirillum album</name>
    <dbReference type="NCBI Taxonomy" id="3080276"/>
    <lineage>
        <taxon>Bacteria</taxon>
        <taxon>Pseudomonadati</taxon>
        <taxon>Pseudomonadota</taxon>
        <taxon>Betaproteobacteria</taxon>
        <taxon>Burkholderiales</taxon>
        <taxon>Oxalobacteraceae</taxon>
        <taxon>Noviherbaspirillum</taxon>
    </lineage>
</organism>
<dbReference type="EC" id="2.4.99.24" evidence="4"/>
<keyword evidence="2" id="KW-0808">Transferase</keyword>
<reference evidence="6 7" key="1">
    <citation type="submission" date="2023-10" db="EMBL/GenBank/DDBJ databases">
        <title>Noviherbaspirillum sp. CPCC 100848 genome assembly.</title>
        <authorList>
            <person name="Li X.Y."/>
            <person name="Fang X.M."/>
        </authorList>
    </citation>
    <scope>NUCLEOTIDE SEQUENCE [LARGE SCALE GENOMIC DNA]</scope>
    <source>
        <strain evidence="6 7">CPCC 100848</strain>
    </source>
</reference>
<gene>
    <name evidence="6" type="primary">waaF</name>
    <name evidence="6" type="ORF">RY831_10310</name>
</gene>
<evidence type="ECO:0000313" key="6">
    <source>
        <dbReference type="EMBL" id="MEC4719544.1"/>
    </source>
</evidence>
<accession>A0ABU6J7D4</accession>
<dbReference type="EMBL" id="JAWIIV010000007">
    <property type="protein sequence ID" value="MEC4719544.1"/>
    <property type="molecule type" value="Genomic_DNA"/>
</dbReference>
<evidence type="ECO:0000256" key="1">
    <source>
        <dbReference type="ARBA" id="ARBA00022676"/>
    </source>
</evidence>
<comment type="caution">
    <text evidence="6">The sequence shown here is derived from an EMBL/GenBank/DDBJ whole genome shotgun (WGS) entry which is preliminary data.</text>
</comment>
<dbReference type="InterPro" id="IPR002201">
    <property type="entry name" value="Glyco_trans_9"/>
</dbReference>
<sequence>MKQWNDVRRILCIRLDYMGDVLMSTPAIRALKQSHPGSSISLLTSSSGAIAARHVPEIDEVIEYAAPWMKSSIAHSPADDMAMIARLAQGGYDAAVIFTVYSQNPLPAAMMCYLAGIPLRLAHCRENPYQMLSHWVRDPEPDETVRHEVRRQLDLVASIGAATDDERMSFAIPPQDMEAARNLLGAIGVGRDQPWIVMHPGATAPSRRYPPAHWKAAALDLSERLGCPLLFTGSREEAALIDEIRNGLPQAFSLAGKLSLGELAGVISLAPLLISNNTGPAHLAAALGTPVVDLYALTNPQHTPWQVASRVLYHDVPCRNCYKSICPQGHHHCLTKVQPRQVVEAALELLHAAPPHCTRIEPARVLHVA</sequence>
<dbReference type="InterPro" id="IPR011910">
    <property type="entry name" value="RfaF"/>
</dbReference>
<proteinExistence type="inferred from homology"/>
<keyword evidence="1" id="KW-0328">Glycosyltransferase</keyword>
<evidence type="ECO:0000256" key="5">
    <source>
        <dbReference type="ARBA" id="ARBA00047503"/>
    </source>
</evidence>
<dbReference type="NCBIfam" id="TIGR02195">
    <property type="entry name" value="heptsyl_trn_II"/>
    <property type="match status" value="1"/>
</dbReference>
<dbReference type="InterPro" id="IPR051199">
    <property type="entry name" value="LPS_LOS_Heptosyltrfase"/>
</dbReference>
<dbReference type="Pfam" id="PF01075">
    <property type="entry name" value="Glyco_transf_9"/>
    <property type="match status" value="1"/>
</dbReference>
<dbReference type="Gene3D" id="3.40.50.2000">
    <property type="entry name" value="Glycogen Phosphorylase B"/>
    <property type="match status" value="2"/>
</dbReference>